<keyword evidence="1" id="KW-0472">Membrane</keyword>
<dbReference type="InterPro" id="IPR038750">
    <property type="entry name" value="YczE/YyaS-like"/>
</dbReference>
<feature type="transmembrane region" description="Helical" evidence="1">
    <location>
        <begin position="78"/>
        <end position="98"/>
    </location>
</feature>
<feature type="transmembrane region" description="Helical" evidence="1">
    <location>
        <begin position="181"/>
        <end position="203"/>
    </location>
</feature>
<reference evidence="2 3" key="1">
    <citation type="submission" date="2020-08" db="EMBL/GenBank/DDBJ databases">
        <authorList>
            <person name="Liu C."/>
            <person name="Sun Q."/>
        </authorList>
    </citation>
    <scope>NUCLEOTIDE SEQUENCE [LARGE SCALE GENOMIC DNA]</scope>
    <source>
        <strain evidence="2 3">L34</strain>
    </source>
</reference>
<name>A0ABR7KHS9_9FIRM</name>
<dbReference type="PANTHER" id="PTHR40078">
    <property type="entry name" value="INTEGRAL MEMBRANE PROTEIN-RELATED"/>
    <property type="match status" value="1"/>
</dbReference>
<accession>A0ABR7KHS9</accession>
<gene>
    <name evidence="2" type="ORF">H8911_05950</name>
</gene>
<proteinExistence type="predicted"/>
<sequence length="219" mass="24050">MPNYMRRKLIVYLTGIFTLAIGSNLFLNAALGVAPSCSLALTFTFLLPGSYALFNFIVNTALLILEALIVHKFGKTQIIQLFITFIYSYLIKLTSIFLTHIQPHSFLEQVLLATLACIVLALGITLTIHSNLTVMPYEGFIGALAIRLRKDFGKLRVILDITCTLASIVISLILLHSIKSAGLGTILASFLTGSVVSFFDTILTTRLNHYLGIAILNQL</sequence>
<feature type="transmembrane region" description="Helical" evidence="1">
    <location>
        <begin position="110"/>
        <end position="134"/>
    </location>
</feature>
<evidence type="ECO:0000313" key="2">
    <source>
        <dbReference type="EMBL" id="MBC6012286.1"/>
    </source>
</evidence>
<feature type="transmembrane region" description="Helical" evidence="1">
    <location>
        <begin position="155"/>
        <end position="175"/>
    </location>
</feature>
<evidence type="ECO:0000313" key="3">
    <source>
        <dbReference type="Proteomes" id="UP000649075"/>
    </source>
</evidence>
<dbReference type="Proteomes" id="UP000649075">
    <property type="component" value="Unassembled WGS sequence"/>
</dbReference>
<organism evidence="2 3">
    <name type="scientific">Holdemanella hominis</name>
    <dbReference type="NCBI Taxonomy" id="2764327"/>
    <lineage>
        <taxon>Bacteria</taxon>
        <taxon>Bacillati</taxon>
        <taxon>Bacillota</taxon>
        <taxon>Erysipelotrichia</taxon>
        <taxon>Erysipelotrichales</taxon>
        <taxon>Erysipelotrichaceae</taxon>
        <taxon>Holdemanella</taxon>
    </lineage>
</organism>
<keyword evidence="1" id="KW-1133">Transmembrane helix</keyword>
<keyword evidence="3" id="KW-1185">Reference proteome</keyword>
<keyword evidence="1" id="KW-0812">Transmembrane</keyword>
<evidence type="ECO:0008006" key="4">
    <source>
        <dbReference type="Google" id="ProtNLM"/>
    </source>
</evidence>
<evidence type="ECO:0000256" key="1">
    <source>
        <dbReference type="SAM" id="Phobius"/>
    </source>
</evidence>
<protein>
    <recommendedName>
        <fullName evidence="4">YitT family protein</fullName>
    </recommendedName>
</protein>
<dbReference type="Pfam" id="PF19700">
    <property type="entry name" value="DUF6198"/>
    <property type="match status" value="1"/>
</dbReference>
<comment type="caution">
    <text evidence="2">The sequence shown here is derived from an EMBL/GenBank/DDBJ whole genome shotgun (WGS) entry which is preliminary data.</text>
</comment>
<dbReference type="EMBL" id="JACRWH010000018">
    <property type="protein sequence ID" value="MBC6012286.1"/>
    <property type="molecule type" value="Genomic_DNA"/>
</dbReference>
<dbReference type="RefSeq" id="WP_186999004.1">
    <property type="nucleotide sequence ID" value="NZ_JACRWH010000018.1"/>
</dbReference>
<feature type="transmembrane region" description="Helical" evidence="1">
    <location>
        <begin position="50"/>
        <end position="71"/>
    </location>
</feature>
<dbReference type="PANTHER" id="PTHR40078:SF1">
    <property type="entry name" value="INTEGRAL MEMBRANE PROTEIN"/>
    <property type="match status" value="1"/>
</dbReference>